<keyword evidence="3" id="KW-1185">Reference proteome</keyword>
<evidence type="ECO:0000256" key="1">
    <source>
        <dbReference type="SAM" id="Phobius"/>
    </source>
</evidence>
<gene>
    <name evidence="2" type="ORF">PanWU01x14_235920</name>
</gene>
<evidence type="ECO:0000313" key="2">
    <source>
        <dbReference type="EMBL" id="PON48627.1"/>
    </source>
</evidence>
<accession>A0A2P5BIL7</accession>
<dbReference type="EMBL" id="JXTB01000273">
    <property type="protein sequence ID" value="PON48627.1"/>
    <property type="molecule type" value="Genomic_DNA"/>
</dbReference>
<sequence>MNNPTKVIIDSISNSKKKPPLLLKNKNPKKMLGMCLKFGIILQEIRMTLMIIGLCATTMRKTMLVRMILMKALKQVIDSLYFNYVIFCIILYLCIIS</sequence>
<feature type="transmembrane region" description="Helical" evidence="1">
    <location>
        <begin position="79"/>
        <end position="96"/>
    </location>
</feature>
<comment type="caution">
    <text evidence="2">The sequence shown here is derived from an EMBL/GenBank/DDBJ whole genome shotgun (WGS) entry which is preliminary data.</text>
</comment>
<keyword evidence="1" id="KW-1133">Transmembrane helix</keyword>
<proteinExistence type="predicted"/>
<protein>
    <recommendedName>
        <fullName evidence="4">Transmembrane protein</fullName>
    </recommendedName>
</protein>
<name>A0A2P5BIL7_PARAD</name>
<keyword evidence="1" id="KW-0472">Membrane</keyword>
<evidence type="ECO:0000313" key="3">
    <source>
        <dbReference type="Proteomes" id="UP000237105"/>
    </source>
</evidence>
<organism evidence="2 3">
    <name type="scientific">Parasponia andersonii</name>
    <name type="common">Sponia andersonii</name>
    <dbReference type="NCBI Taxonomy" id="3476"/>
    <lineage>
        <taxon>Eukaryota</taxon>
        <taxon>Viridiplantae</taxon>
        <taxon>Streptophyta</taxon>
        <taxon>Embryophyta</taxon>
        <taxon>Tracheophyta</taxon>
        <taxon>Spermatophyta</taxon>
        <taxon>Magnoliopsida</taxon>
        <taxon>eudicotyledons</taxon>
        <taxon>Gunneridae</taxon>
        <taxon>Pentapetalae</taxon>
        <taxon>rosids</taxon>
        <taxon>fabids</taxon>
        <taxon>Rosales</taxon>
        <taxon>Cannabaceae</taxon>
        <taxon>Parasponia</taxon>
    </lineage>
</organism>
<evidence type="ECO:0008006" key="4">
    <source>
        <dbReference type="Google" id="ProtNLM"/>
    </source>
</evidence>
<dbReference type="Proteomes" id="UP000237105">
    <property type="component" value="Unassembled WGS sequence"/>
</dbReference>
<dbReference type="AlphaFoldDB" id="A0A2P5BIL7"/>
<feature type="transmembrane region" description="Helical" evidence="1">
    <location>
        <begin position="34"/>
        <end position="59"/>
    </location>
</feature>
<keyword evidence="1" id="KW-0812">Transmembrane</keyword>
<reference evidence="3" key="1">
    <citation type="submission" date="2016-06" db="EMBL/GenBank/DDBJ databases">
        <title>Parallel loss of symbiosis genes in relatives of nitrogen-fixing non-legume Parasponia.</title>
        <authorList>
            <person name="Van Velzen R."/>
            <person name="Holmer R."/>
            <person name="Bu F."/>
            <person name="Rutten L."/>
            <person name="Van Zeijl A."/>
            <person name="Liu W."/>
            <person name="Santuari L."/>
            <person name="Cao Q."/>
            <person name="Sharma T."/>
            <person name="Shen D."/>
            <person name="Roswanjaya Y."/>
            <person name="Wardhani T."/>
            <person name="Kalhor M.S."/>
            <person name="Jansen J."/>
            <person name="Van den Hoogen J."/>
            <person name="Gungor B."/>
            <person name="Hartog M."/>
            <person name="Hontelez J."/>
            <person name="Verver J."/>
            <person name="Yang W.-C."/>
            <person name="Schijlen E."/>
            <person name="Repin R."/>
            <person name="Schilthuizen M."/>
            <person name="Schranz E."/>
            <person name="Heidstra R."/>
            <person name="Miyata K."/>
            <person name="Fedorova E."/>
            <person name="Kohlen W."/>
            <person name="Bisseling T."/>
            <person name="Smit S."/>
            <person name="Geurts R."/>
        </authorList>
    </citation>
    <scope>NUCLEOTIDE SEQUENCE [LARGE SCALE GENOMIC DNA]</scope>
    <source>
        <strain evidence="3">cv. WU1-14</strain>
    </source>
</reference>